<reference evidence="2 3" key="1">
    <citation type="submission" date="2017-06" db="EMBL/GenBank/DDBJ databases">
        <title>Draft genome sequence of a variant of Elsinoe murrayae.</title>
        <authorList>
            <person name="Cheng Q."/>
        </authorList>
    </citation>
    <scope>NUCLEOTIDE SEQUENCE [LARGE SCALE GENOMIC DNA]</scope>
    <source>
        <strain evidence="2 3">CQ-2017a</strain>
    </source>
</reference>
<dbReference type="Pfam" id="PF12689">
    <property type="entry name" value="Acid_PPase"/>
    <property type="match status" value="1"/>
</dbReference>
<dbReference type="FunFam" id="3.40.50.1000:FF:000155">
    <property type="entry name" value="Putative magnesium dependent phosphatase"/>
    <property type="match status" value="1"/>
</dbReference>
<dbReference type="STRING" id="2082308.A0A2K1QNX3"/>
<protein>
    <recommendedName>
        <fullName evidence="4">Magnesium-dependent phosphatase-1</fullName>
    </recommendedName>
</protein>
<evidence type="ECO:0008006" key="4">
    <source>
        <dbReference type="Google" id="ProtNLM"/>
    </source>
</evidence>
<evidence type="ECO:0000256" key="1">
    <source>
        <dbReference type="SAM" id="MobiDB-lite"/>
    </source>
</evidence>
<sequence>MPRNKPLSAPLDPSPPVTSPASLTPSPPSFTDGLPLPRLLVFDLDYTLWPLWVDTHVSGPLKPSPDGLTVSDRYGEKFGFYADVAGVLVRAKERGCMLGVASRTSAPEVAREALRFLRAPGGLAAELGPGEGKPKANKGVPAGTLFDAMEIWPGDKRGHFDKLRKKTGVEYGDMLFFDDEVRNRNVETLGVTMWLVRDGVTVEEVEKGVRQWRKRNGRGKAEGGQGTSLDEGGE</sequence>
<comment type="caution">
    <text evidence="2">The sequence shown here is derived from an EMBL/GenBank/DDBJ whole genome shotgun (WGS) entry which is preliminary data.</text>
</comment>
<dbReference type="SFLD" id="SFLDG01129">
    <property type="entry name" value="C1.5:_HAD__Beta-PGM__Phosphata"/>
    <property type="match status" value="1"/>
</dbReference>
<dbReference type="NCBIfam" id="TIGR01685">
    <property type="entry name" value="MDP-1"/>
    <property type="match status" value="1"/>
</dbReference>
<dbReference type="SFLD" id="SFLDG01131">
    <property type="entry name" value="C1.5.2:_MDP_Like"/>
    <property type="match status" value="1"/>
</dbReference>
<dbReference type="InterPro" id="IPR010033">
    <property type="entry name" value="HAD_SF_ppase_IIIC"/>
</dbReference>
<evidence type="ECO:0000313" key="3">
    <source>
        <dbReference type="Proteomes" id="UP000243797"/>
    </source>
</evidence>
<dbReference type="Proteomes" id="UP000243797">
    <property type="component" value="Unassembled WGS sequence"/>
</dbReference>
<dbReference type="SFLD" id="SFLDS00003">
    <property type="entry name" value="Haloacid_Dehalogenase"/>
    <property type="match status" value="1"/>
</dbReference>
<dbReference type="InterPro" id="IPR036412">
    <property type="entry name" value="HAD-like_sf"/>
</dbReference>
<dbReference type="GO" id="GO:0003993">
    <property type="term" value="F:acid phosphatase activity"/>
    <property type="evidence" value="ECO:0007669"/>
    <property type="project" value="TreeGrafter"/>
</dbReference>
<dbReference type="SUPFAM" id="SSF56784">
    <property type="entry name" value="HAD-like"/>
    <property type="match status" value="1"/>
</dbReference>
<dbReference type="PANTHER" id="PTHR17901">
    <property type="entry name" value="MAGNESIUM-DEPENDENT PHOSPHATASE 1 MDP1"/>
    <property type="match status" value="1"/>
</dbReference>
<accession>A0A2K1QNX3</accession>
<dbReference type="InParanoid" id="A0A2K1QNX3"/>
<dbReference type="AlphaFoldDB" id="A0A2K1QNX3"/>
<dbReference type="NCBIfam" id="TIGR01681">
    <property type="entry name" value="HAD-SF-IIIC"/>
    <property type="match status" value="1"/>
</dbReference>
<dbReference type="OrthoDB" id="2865258at2759"/>
<name>A0A2K1QNX3_9PEZI</name>
<proteinExistence type="predicted"/>
<feature type="region of interest" description="Disordered" evidence="1">
    <location>
        <begin position="1"/>
        <end position="29"/>
    </location>
</feature>
<dbReference type="Gene3D" id="3.40.50.1000">
    <property type="entry name" value="HAD superfamily/HAD-like"/>
    <property type="match status" value="1"/>
</dbReference>
<gene>
    <name evidence="2" type="ORF">CAC42_4603</name>
</gene>
<keyword evidence="3" id="KW-1185">Reference proteome</keyword>
<dbReference type="InterPro" id="IPR010036">
    <property type="entry name" value="MDP_1_eu_arc"/>
</dbReference>
<organism evidence="2 3">
    <name type="scientific">Sphaceloma murrayae</name>
    <dbReference type="NCBI Taxonomy" id="2082308"/>
    <lineage>
        <taxon>Eukaryota</taxon>
        <taxon>Fungi</taxon>
        <taxon>Dikarya</taxon>
        <taxon>Ascomycota</taxon>
        <taxon>Pezizomycotina</taxon>
        <taxon>Dothideomycetes</taxon>
        <taxon>Dothideomycetidae</taxon>
        <taxon>Myriangiales</taxon>
        <taxon>Elsinoaceae</taxon>
        <taxon>Sphaceloma</taxon>
    </lineage>
</organism>
<dbReference type="FunCoup" id="A0A2K1QNX3">
    <property type="interactions" value="169"/>
</dbReference>
<dbReference type="EMBL" id="NKHZ01000055">
    <property type="protein sequence ID" value="PNS16639.1"/>
    <property type="molecule type" value="Genomic_DNA"/>
</dbReference>
<feature type="region of interest" description="Disordered" evidence="1">
    <location>
        <begin position="215"/>
        <end position="234"/>
    </location>
</feature>
<dbReference type="PANTHER" id="PTHR17901:SF14">
    <property type="entry name" value="MAGNESIUM-DEPENDENT PHOSPHATASE 1"/>
    <property type="match status" value="1"/>
</dbReference>
<dbReference type="InterPro" id="IPR023214">
    <property type="entry name" value="HAD_sf"/>
</dbReference>
<evidence type="ECO:0000313" key="2">
    <source>
        <dbReference type="EMBL" id="PNS16639.1"/>
    </source>
</evidence>